<accession>A0A512NQE9</accession>
<evidence type="ECO:0000313" key="2">
    <source>
        <dbReference type="EMBL" id="GEP61174.1"/>
    </source>
</evidence>
<proteinExistence type="predicted"/>
<keyword evidence="3" id="KW-1185">Reference proteome</keyword>
<organism evidence="2 3">
    <name type="scientific">Reyranella soli</name>
    <dbReference type="NCBI Taxonomy" id="1230389"/>
    <lineage>
        <taxon>Bacteria</taxon>
        <taxon>Pseudomonadati</taxon>
        <taxon>Pseudomonadota</taxon>
        <taxon>Alphaproteobacteria</taxon>
        <taxon>Hyphomicrobiales</taxon>
        <taxon>Reyranellaceae</taxon>
        <taxon>Reyranella</taxon>
    </lineage>
</organism>
<feature type="compositionally biased region" description="Basic residues" evidence="1">
    <location>
        <begin position="141"/>
        <end position="151"/>
    </location>
</feature>
<evidence type="ECO:0000313" key="3">
    <source>
        <dbReference type="Proteomes" id="UP000321058"/>
    </source>
</evidence>
<gene>
    <name evidence="2" type="ORF">RSO01_83400</name>
</gene>
<feature type="region of interest" description="Disordered" evidence="1">
    <location>
        <begin position="124"/>
        <end position="151"/>
    </location>
</feature>
<dbReference type="RefSeq" id="WP_147156496.1">
    <property type="nucleotide sequence ID" value="NZ_BKAJ01000204.1"/>
</dbReference>
<dbReference type="OrthoDB" id="119145at2"/>
<dbReference type="Proteomes" id="UP000321058">
    <property type="component" value="Unassembled WGS sequence"/>
</dbReference>
<reference evidence="2 3" key="1">
    <citation type="submission" date="2019-07" db="EMBL/GenBank/DDBJ databases">
        <title>Whole genome shotgun sequence of Reyranella soli NBRC 108950.</title>
        <authorList>
            <person name="Hosoyama A."/>
            <person name="Uohara A."/>
            <person name="Ohji S."/>
            <person name="Ichikawa N."/>
        </authorList>
    </citation>
    <scope>NUCLEOTIDE SEQUENCE [LARGE SCALE GENOMIC DNA]</scope>
    <source>
        <strain evidence="2 3">NBRC 108950</strain>
    </source>
</reference>
<evidence type="ECO:0000256" key="1">
    <source>
        <dbReference type="SAM" id="MobiDB-lite"/>
    </source>
</evidence>
<dbReference type="EMBL" id="BKAJ01000204">
    <property type="protein sequence ID" value="GEP61174.1"/>
    <property type="molecule type" value="Genomic_DNA"/>
</dbReference>
<sequence>MQGKMTTQRVLPLDQGSPKFEATFEISGIILNYPAKAMVTYWSTILPNGTLYGECPNQGVVMTQSGNTATFRAAGAGKFTNAAGAASFRGAIYYTSTSEALAALNGLAVVYEWDVDENGKAILTAGSGSKRNRKPPDVANGRRKPKRVAVK</sequence>
<comment type="caution">
    <text evidence="2">The sequence shown here is derived from an EMBL/GenBank/DDBJ whole genome shotgun (WGS) entry which is preliminary data.</text>
</comment>
<dbReference type="AlphaFoldDB" id="A0A512NQE9"/>
<name>A0A512NQE9_9HYPH</name>
<protein>
    <submittedName>
        <fullName evidence="2">Uncharacterized protein</fullName>
    </submittedName>
</protein>